<feature type="region of interest" description="Disordered" evidence="7">
    <location>
        <begin position="103"/>
        <end position="145"/>
    </location>
</feature>
<feature type="region of interest" description="Disordered" evidence="7">
    <location>
        <begin position="44"/>
        <end position="79"/>
    </location>
</feature>
<reference evidence="9" key="1">
    <citation type="submission" date="2022-12" db="EMBL/GenBank/DDBJ databases">
        <authorList>
            <person name="Petersen C."/>
        </authorList>
    </citation>
    <scope>NUCLEOTIDE SEQUENCE</scope>
    <source>
        <strain evidence="9">IBT 30728</strain>
    </source>
</reference>
<dbReference type="GO" id="GO:0003677">
    <property type="term" value="F:DNA binding"/>
    <property type="evidence" value="ECO:0007669"/>
    <property type="project" value="UniProtKB-KW"/>
</dbReference>
<reference evidence="9" key="2">
    <citation type="journal article" date="2023" name="IMA Fungus">
        <title>Comparative genomic study of the Penicillium genus elucidates a diverse pangenome and 15 lateral gene transfer events.</title>
        <authorList>
            <person name="Petersen C."/>
            <person name="Sorensen T."/>
            <person name="Nielsen M.R."/>
            <person name="Sondergaard T.E."/>
            <person name="Sorensen J.L."/>
            <person name="Fitzpatrick D.A."/>
            <person name="Frisvad J.C."/>
            <person name="Nielsen K.L."/>
        </authorList>
    </citation>
    <scope>NUCLEOTIDE SEQUENCE</scope>
    <source>
        <strain evidence="9">IBT 30728</strain>
    </source>
</reference>
<organism evidence="9 10">
    <name type="scientific">Penicillium diatomitis</name>
    <dbReference type="NCBI Taxonomy" id="2819901"/>
    <lineage>
        <taxon>Eukaryota</taxon>
        <taxon>Fungi</taxon>
        <taxon>Dikarya</taxon>
        <taxon>Ascomycota</taxon>
        <taxon>Pezizomycotina</taxon>
        <taxon>Eurotiomycetes</taxon>
        <taxon>Eurotiomycetidae</taxon>
        <taxon>Eurotiales</taxon>
        <taxon>Aspergillaceae</taxon>
        <taxon>Penicillium</taxon>
    </lineage>
</organism>
<dbReference type="SMART" id="SM00066">
    <property type="entry name" value="GAL4"/>
    <property type="match status" value="1"/>
</dbReference>
<keyword evidence="5" id="KW-0804">Transcription</keyword>
<gene>
    <name evidence="9" type="ORF">N7539_003386</name>
</gene>
<dbReference type="Gene3D" id="4.10.240.10">
    <property type="entry name" value="Zn(2)-C6 fungal-type DNA-binding domain"/>
    <property type="match status" value="1"/>
</dbReference>
<evidence type="ECO:0000256" key="1">
    <source>
        <dbReference type="ARBA" id="ARBA00022723"/>
    </source>
</evidence>
<evidence type="ECO:0000256" key="2">
    <source>
        <dbReference type="ARBA" id="ARBA00022833"/>
    </source>
</evidence>
<keyword evidence="3" id="KW-0805">Transcription regulation</keyword>
<dbReference type="GeneID" id="81623237"/>
<feature type="compositionally biased region" description="Polar residues" evidence="7">
    <location>
        <begin position="70"/>
        <end position="79"/>
    </location>
</feature>
<dbReference type="SUPFAM" id="SSF57701">
    <property type="entry name" value="Zn2/Cys6 DNA-binding domain"/>
    <property type="match status" value="1"/>
</dbReference>
<dbReference type="AlphaFoldDB" id="A0A9W9XBZ1"/>
<dbReference type="PANTHER" id="PTHR47659">
    <property type="entry name" value="ZN(II)2CYS6 TRANSCRIPTION FACTOR (EUROFUNG)-RELATED"/>
    <property type="match status" value="1"/>
</dbReference>
<dbReference type="PROSITE" id="PS50048">
    <property type="entry name" value="ZN2_CY6_FUNGAL_2"/>
    <property type="match status" value="1"/>
</dbReference>
<sequence length="479" mass="51354">MQPLVLHPTSVAPTHFGHSRYHSGPERLSVDQSWSLNARGYPPRASFPRQLMSGSPPAPEPNTRVEIEGSTASSLPGTSSTSIAGILESTALPFDSSILTFTTPSSTSTSSLPDPLSSSRQTFRPTDAASHYGRPVQEGSPSATFGATLSQPLSIGSPYSIGALGSPIGLPGGSPLVQKPTRRAKAHVASACVNCKKKHLGCDAARPCRRCVLAGKASTCIDVTHKKRGRPPLKAEDSSLRAMSNVQMESLTAATEREPATTSTPARTLGHRATLSREIRPMPDLQRLSQRVQPAFTSSMRASEGPQSQSQRWSASVFPLTRPLESPRSTVSALEQRPVSSSSGQSTLTTPTRPTPIPASMVNALRPHLQPGSAVSAPDYTFPMYSSPVFASSASPPKYQLREGQYMPGSTEPRLDYSQQPPLPLLLLLLLLHHHSRRATIGVSPVSETITKNHPYDYHQSVQPLPAPGHLHIHIMLID</sequence>
<dbReference type="RefSeq" id="XP_056790529.1">
    <property type="nucleotide sequence ID" value="XM_056932988.1"/>
</dbReference>
<evidence type="ECO:0000259" key="8">
    <source>
        <dbReference type="PROSITE" id="PS50048"/>
    </source>
</evidence>
<dbReference type="InterPro" id="IPR050335">
    <property type="entry name" value="ERT1_acuK_gluconeogen_tf"/>
</dbReference>
<evidence type="ECO:0000256" key="6">
    <source>
        <dbReference type="ARBA" id="ARBA00023242"/>
    </source>
</evidence>
<evidence type="ECO:0000313" key="10">
    <source>
        <dbReference type="Proteomes" id="UP001148312"/>
    </source>
</evidence>
<feature type="region of interest" description="Disordered" evidence="7">
    <location>
        <begin position="1"/>
        <end position="26"/>
    </location>
</feature>
<dbReference type="GO" id="GO:0008270">
    <property type="term" value="F:zinc ion binding"/>
    <property type="evidence" value="ECO:0007669"/>
    <property type="project" value="InterPro"/>
</dbReference>
<keyword evidence="10" id="KW-1185">Reference proteome</keyword>
<feature type="region of interest" description="Disordered" evidence="7">
    <location>
        <begin position="250"/>
        <end position="357"/>
    </location>
</feature>
<dbReference type="PANTHER" id="PTHR47659:SF4">
    <property type="entry name" value="ZN(II)2CYS6 TRANSCRIPTION FACTOR (EUROFUNG)"/>
    <property type="match status" value="1"/>
</dbReference>
<keyword evidence="4" id="KW-0238">DNA-binding</keyword>
<comment type="caution">
    <text evidence="9">The sequence shown here is derived from an EMBL/GenBank/DDBJ whole genome shotgun (WGS) entry which is preliminary data.</text>
</comment>
<evidence type="ECO:0000313" key="9">
    <source>
        <dbReference type="EMBL" id="KAJ5488496.1"/>
    </source>
</evidence>
<proteinExistence type="predicted"/>
<evidence type="ECO:0000256" key="4">
    <source>
        <dbReference type="ARBA" id="ARBA00023125"/>
    </source>
</evidence>
<feature type="compositionally biased region" description="Polar residues" evidence="7">
    <location>
        <begin position="327"/>
        <end position="346"/>
    </location>
</feature>
<dbReference type="InterPro" id="IPR001138">
    <property type="entry name" value="Zn2Cys6_DnaBD"/>
</dbReference>
<dbReference type="Proteomes" id="UP001148312">
    <property type="component" value="Unassembled WGS sequence"/>
</dbReference>
<keyword evidence="2" id="KW-0862">Zinc</keyword>
<dbReference type="InterPro" id="IPR036864">
    <property type="entry name" value="Zn2-C6_fun-type_DNA-bd_sf"/>
</dbReference>
<evidence type="ECO:0000256" key="7">
    <source>
        <dbReference type="SAM" id="MobiDB-lite"/>
    </source>
</evidence>
<dbReference type="Pfam" id="PF00172">
    <property type="entry name" value="Zn_clus"/>
    <property type="match status" value="1"/>
</dbReference>
<dbReference type="EMBL" id="JAPWDQ010000004">
    <property type="protein sequence ID" value="KAJ5488496.1"/>
    <property type="molecule type" value="Genomic_DNA"/>
</dbReference>
<dbReference type="PROSITE" id="PS00463">
    <property type="entry name" value="ZN2_CY6_FUNGAL_1"/>
    <property type="match status" value="1"/>
</dbReference>
<feature type="domain" description="Zn(2)-C6 fungal-type" evidence="8">
    <location>
        <begin position="191"/>
        <end position="220"/>
    </location>
</feature>
<evidence type="ECO:0000256" key="5">
    <source>
        <dbReference type="ARBA" id="ARBA00023163"/>
    </source>
</evidence>
<keyword evidence="6" id="KW-0539">Nucleus</keyword>
<evidence type="ECO:0000256" key="3">
    <source>
        <dbReference type="ARBA" id="ARBA00023015"/>
    </source>
</evidence>
<keyword evidence="1" id="KW-0479">Metal-binding</keyword>
<accession>A0A9W9XBZ1</accession>
<feature type="compositionally biased region" description="Polar residues" evidence="7">
    <location>
        <begin position="287"/>
        <end position="314"/>
    </location>
</feature>
<protein>
    <recommendedName>
        <fullName evidence="8">Zn(2)-C6 fungal-type domain-containing protein</fullName>
    </recommendedName>
</protein>
<name>A0A9W9XBZ1_9EURO</name>
<dbReference type="CDD" id="cd00067">
    <property type="entry name" value="GAL4"/>
    <property type="match status" value="1"/>
</dbReference>
<feature type="compositionally biased region" description="Low complexity" evidence="7">
    <location>
        <begin position="103"/>
        <end position="119"/>
    </location>
</feature>
<dbReference type="GO" id="GO:0000981">
    <property type="term" value="F:DNA-binding transcription factor activity, RNA polymerase II-specific"/>
    <property type="evidence" value="ECO:0007669"/>
    <property type="project" value="InterPro"/>
</dbReference>